<evidence type="ECO:0000313" key="2">
    <source>
        <dbReference type="Proteomes" id="UP000218209"/>
    </source>
</evidence>
<keyword evidence="2" id="KW-1185">Reference proteome</keyword>
<proteinExistence type="predicted"/>
<gene>
    <name evidence="1" type="ORF">BU14_0204s0026</name>
</gene>
<evidence type="ECO:0000313" key="1">
    <source>
        <dbReference type="EMBL" id="OSX76180.1"/>
    </source>
</evidence>
<dbReference type="Proteomes" id="UP000218209">
    <property type="component" value="Unassembled WGS sequence"/>
</dbReference>
<organism evidence="1 2">
    <name type="scientific">Porphyra umbilicalis</name>
    <name type="common">Purple laver</name>
    <name type="synonym">Red alga</name>
    <dbReference type="NCBI Taxonomy" id="2786"/>
    <lineage>
        <taxon>Eukaryota</taxon>
        <taxon>Rhodophyta</taxon>
        <taxon>Bangiophyceae</taxon>
        <taxon>Bangiales</taxon>
        <taxon>Bangiaceae</taxon>
        <taxon>Porphyra</taxon>
    </lineage>
</organism>
<protein>
    <submittedName>
        <fullName evidence="1">Uncharacterized protein</fullName>
    </submittedName>
</protein>
<name>A0A1X6P613_PORUM</name>
<sequence>MMARRRLPNALTRTTASATSSFRDSKICPESHRATTLSVMLMEKATQCWLSMLHTPASKLTAPASWKALAAAAATAACTSAAYAGPRLGASKGTKKETGSAYDWGLFCRTQRRRMVWFAPRN</sequence>
<reference evidence="1 2" key="1">
    <citation type="submission" date="2017-03" db="EMBL/GenBank/DDBJ databases">
        <title>WGS assembly of Porphyra umbilicalis.</title>
        <authorList>
            <person name="Brawley S.H."/>
            <person name="Blouin N.A."/>
            <person name="Ficko-Blean E."/>
            <person name="Wheeler G.L."/>
            <person name="Lohr M."/>
            <person name="Goodson H.V."/>
            <person name="Jenkins J.W."/>
            <person name="Blaby-Haas C.E."/>
            <person name="Helliwell K.E."/>
            <person name="Chan C."/>
            <person name="Marriage T."/>
            <person name="Bhattacharya D."/>
            <person name="Klein A.S."/>
            <person name="Badis Y."/>
            <person name="Brodie J."/>
            <person name="Cao Y."/>
            <person name="Collen J."/>
            <person name="Dittami S.M."/>
            <person name="Gachon C.M."/>
            <person name="Green B.R."/>
            <person name="Karpowicz S."/>
            <person name="Kim J.W."/>
            <person name="Kudahl U."/>
            <person name="Lin S."/>
            <person name="Michel G."/>
            <person name="Mittag M."/>
            <person name="Olson B.J."/>
            <person name="Pangilinan J."/>
            <person name="Peng Y."/>
            <person name="Qiu H."/>
            <person name="Shu S."/>
            <person name="Singer J.T."/>
            <person name="Smith A.G."/>
            <person name="Sprecher B.N."/>
            <person name="Wagner V."/>
            <person name="Wang W."/>
            <person name="Wang Z.-Y."/>
            <person name="Yan J."/>
            <person name="Yarish C."/>
            <person name="Zoeuner-Riek S."/>
            <person name="Zhuang Y."/>
            <person name="Zou Y."/>
            <person name="Lindquist E.A."/>
            <person name="Grimwood J."/>
            <person name="Barry K."/>
            <person name="Rokhsar D.S."/>
            <person name="Schmutz J."/>
            <person name="Stiller J.W."/>
            <person name="Grossman A.R."/>
            <person name="Prochnik S.E."/>
        </authorList>
    </citation>
    <scope>NUCLEOTIDE SEQUENCE [LARGE SCALE GENOMIC DNA]</scope>
    <source>
        <strain evidence="1">4086291</strain>
    </source>
</reference>
<dbReference type="AlphaFoldDB" id="A0A1X6P613"/>
<accession>A0A1X6P613</accession>
<dbReference type="EMBL" id="KV918877">
    <property type="protein sequence ID" value="OSX76180.1"/>
    <property type="molecule type" value="Genomic_DNA"/>
</dbReference>